<evidence type="ECO:0000313" key="2">
    <source>
        <dbReference type="EMBL" id="TWU66613.1"/>
    </source>
</evidence>
<organism evidence="2 3">
    <name type="scientific">Crateriforma conspicua</name>
    <dbReference type="NCBI Taxonomy" id="2527996"/>
    <lineage>
        <taxon>Bacteria</taxon>
        <taxon>Pseudomonadati</taxon>
        <taxon>Planctomycetota</taxon>
        <taxon>Planctomycetia</taxon>
        <taxon>Planctomycetales</taxon>
        <taxon>Planctomycetaceae</taxon>
        <taxon>Crateriforma</taxon>
    </lineage>
</organism>
<dbReference type="Pfam" id="PF11199">
    <property type="entry name" value="DUF2891"/>
    <property type="match status" value="1"/>
</dbReference>
<accession>A0A5C6G034</accession>
<evidence type="ECO:0000256" key="1">
    <source>
        <dbReference type="SAM" id="SignalP"/>
    </source>
</evidence>
<dbReference type="InterPro" id="IPR021365">
    <property type="entry name" value="DUF2891"/>
</dbReference>
<proteinExistence type="predicted"/>
<dbReference type="EMBL" id="SJPZ01000001">
    <property type="protein sequence ID" value="TWU66613.1"/>
    <property type="molecule type" value="Genomic_DNA"/>
</dbReference>
<dbReference type="AlphaFoldDB" id="A0A5C6G034"/>
<feature type="chain" id="PRO_5022682174" description="DUF2891 domain-containing protein" evidence="1">
    <location>
        <begin position="30"/>
        <end position="386"/>
    </location>
</feature>
<keyword evidence="1" id="KW-0732">Signal</keyword>
<reference evidence="2 3" key="1">
    <citation type="submission" date="2019-02" db="EMBL/GenBank/DDBJ databases">
        <title>Deep-cultivation of Planctomycetes and their phenomic and genomic characterization uncovers novel biology.</title>
        <authorList>
            <person name="Wiegand S."/>
            <person name="Jogler M."/>
            <person name="Boedeker C."/>
            <person name="Pinto D."/>
            <person name="Vollmers J."/>
            <person name="Rivas-Marin E."/>
            <person name="Kohn T."/>
            <person name="Peeters S.H."/>
            <person name="Heuer A."/>
            <person name="Rast P."/>
            <person name="Oberbeckmann S."/>
            <person name="Bunk B."/>
            <person name="Jeske O."/>
            <person name="Meyerdierks A."/>
            <person name="Storesund J.E."/>
            <person name="Kallscheuer N."/>
            <person name="Luecker S."/>
            <person name="Lage O.M."/>
            <person name="Pohl T."/>
            <person name="Merkel B.J."/>
            <person name="Hornburger P."/>
            <person name="Mueller R.-W."/>
            <person name="Bruemmer F."/>
            <person name="Labrenz M."/>
            <person name="Spormann A.M."/>
            <person name="Op Den Camp H."/>
            <person name="Overmann J."/>
            <person name="Amann R."/>
            <person name="Jetten M.S.M."/>
            <person name="Mascher T."/>
            <person name="Medema M.H."/>
            <person name="Devos D.P."/>
            <person name="Kaster A.-K."/>
            <person name="Ovreas L."/>
            <person name="Rohde M."/>
            <person name="Galperin M.Y."/>
            <person name="Jogler C."/>
        </authorList>
    </citation>
    <scope>NUCLEOTIDE SEQUENCE [LARGE SCALE GENOMIC DNA]</scope>
    <source>
        <strain evidence="2 3">V7</strain>
    </source>
</reference>
<feature type="signal peptide" evidence="1">
    <location>
        <begin position="1"/>
        <end position="29"/>
    </location>
</feature>
<comment type="caution">
    <text evidence="2">The sequence shown here is derived from an EMBL/GenBank/DDBJ whole genome shotgun (WGS) entry which is preliminary data.</text>
</comment>
<evidence type="ECO:0008006" key="4">
    <source>
        <dbReference type="Google" id="ProtNLM"/>
    </source>
</evidence>
<gene>
    <name evidence="2" type="ORF">V7x_21830</name>
</gene>
<name>A0A5C6G034_9PLAN</name>
<evidence type="ECO:0000313" key="3">
    <source>
        <dbReference type="Proteomes" id="UP000316476"/>
    </source>
</evidence>
<sequence precursor="true">MDWKQMIRRQPRRNSISYAILSLAIMAMAVSTTSAQSIESTISDLDASVANEWGKLVLKGVDTEFPNKLSLVYSSEEQIKTPRQHFPAFYGCFDWHSSVHGHWVLVRLLKDHPSIESAPRIRRVLGRHLSAANLEKEADFFTKDEQKTFERMYGWAWFLRLVMEVDTWDDPDADQWRENLRPLEMVLVDRIKDYLPLLTYPIRIGQHTDTGFALGQILDYARQMDQAELESLVVDRAMSFYEDDVDYPVNYEPSGHDFFSSCWNEADLMRRVLPQRKFVAWLDRFVPELSEQLTDGTITPVGVSDVTDPKIVHLAGLNLNRAWCMQSVAAALPADHPLRDPIRKNAQMHRSAGLAYINSGHYEGDHWLATFGLYAVKRVGVTSVGD</sequence>
<dbReference type="Proteomes" id="UP000316476">
    <property type="component" value="Unassembled WGS sequence"/>
</dbReference>
<protein>
    <recommendedName>
        <fullName evidence="4">DUF2891 domain-containing protein</fullName>
    </recommendedName>
</protein>